<dbReference type="RefSeq" id="WP_136942426.1">
    <property type="nucleotide sequence ID" value="NZ_SWKR01000002.1"/>
</dbReference>
<feature type="domain" description="Acyltransferase 3" evidence="2">
    <location>
        <begin position="7"/>
        <end position="213"/>
    </location>
</feature>
<comment type="caution">
    <text evidence="3">The sequence shown here is derived from an EMBL/GenBank/DDBJ whole genome shotgun (WGS) entry which is preliminary data.</text>
</comment>
<name>A0A4U1L344_9SPHN</name>
<keyword evidence="1" id="KW-0812">Transmembrane</keyword>
<evidence type="ECO:0000256" key="1">
    <source>
        <dbReference type="SAM" id="Phobius"/>
    </source>
</evidence>
<evidence type="ECO:0000313" key="4">
    <source>
        <dbReference type="Proteomes" id="UP000309138"/>
    </source>
</evidence>
<organism evidence="3 4">
    <name type="scientific">Sphingomonas baiyangensis</name>
    <dbReference type="NCBI Taxonomy" id="2572576"/>
    <lineage>
        <taxon>Bacteria</taxon>
        <taxon>Pseudomonadati</taxon>
        <taxon>Pseudomonadota</taxon>
        <taxon>Alphaproteobacteria</taxon>
        <taxon>Sphingomonadales</taxon>
        <taxon>Sphingomonadaceae</taxon>
        <taxon>Sphingomonas</taxon>
    </lineage>
</organism>
<dbReference type="Pfam" id="PF01757">
    <property type="entry name" value="Acyl_transf_3"/>
    <property type="match status" value="1"/>
</dbReference>
<keyword evidence="3" id="KW-0012">Acyltransferase</keyword>
<dbReference type="PANTHER" id="PTHR23028">
    <property type="entry name" value="ACETYLTRANSFERASE"/>
    <property type="match status" value="1"/>
</dbReference>
<feature type="transmembrane region" description="Helical" evidence="1">
    <location>
        <begin position="197"/>
        <end position="214"/>
    </location>
</feature>
<reference evidence="3 4" key="1">
    <citation type="submission" date="2019-04" db="EMBL/GenBank/DDBJ databases">
        <authorList>
            <person name="Yang Y."/>
            <person name="Wei D."/>
        </authorList>
    </citation>
    <scope>NUCLEOTIDE SEQUENCE [LARGE SCALE GENOMIC DNA]</scope>
    <source>
        <strain evidence="3 4">L-1-4w-11</strain>
    </source>
</reference>
<evidence type="ECO:0000313" key="3">
    <source>
        <dbReference type="EMBL" id="TKD50485.1"/>
    </source>
</evidence>
<dbReference type="InterPro" id="IPR050879">
    <property type="entry name" value="Acyltransferase_3"/>
</dbReference>
<keyword evidence="1" id="KW-1133">Transmembrane helix</keyword>
<sequence length="215" mass="23437">MASHKFVALDSWRGIAALTVAFGHLKTSGFLSTLPVASGSYRFVDFFFVLSGFVIAHSSGVRIASKRGEIWPFFIRRIARLWPLHLFVLGLFAAYRVLLAIAKILGLRAGSAAFEGEFALAWLPANLTMTQAWGFLPMATWNEPAWSISAEFAAYITFALCHAAFGARGWIALAVIGALAAMFTLLHPRVMQATYDLALVRCLLSFSAGVLAYIA</sequence>
<dbReference type="GO" id="GO:0016747">
    <property type="term" value="F:acyltransferase activity, transferring groups other than amino-acyl groups"/>
    <property type="evidence" value="ECO:0007669"/>
    <property type="project" value="InterPro"/>
</dbReference>
<keyword evidence="1" id="KW-0472">Membrane</keyword>
<feature type="transmembrane region" description="Helical" evidence="1">
    <location>
        <begin position="12"/>
        <end position="31"/>
    </location>
</feature>
<dbReference type="OrthoDB" id="9796461at2"/>
<feature type="transmembrane region" description="Helical" evidence="1">
    <location>
        <begin position="152"/>
        <end position="185"/>
    </location>
</feature>
<feature type="transmembrane region" description="Helical" evidence="1">
    <location>
        <begin position="84"/>
        <end position="106"/>
    </location>
</feature>
<dbReference type="Proteomes" id="UP000309138">
    <property type="component" value="Unassembled WGS sequence"/>
</dbReference>
<proteinExistence type="predicted"/>
<gene>
    <name evidence="3" type="ORF">FBR43_06705</name>
</gene>
<feature type="transmembrane region" description="Helical" evidence="1">
    <location>
        <begin position="43"/>
        <end position="64"/>
    </location>
</feature>
<accession>A0A4U1L344</accession>
<dbReference type="EMBL" id="SWKR01000002">
    <property type="protein sequence ID" value="TKD50485.1"/>
    <property type="molecule type" value="Genomic_DNA"/>
</dbReference>
<dbReference type="AlphaFoldDB" id="A0A4U1L344"/>
<dbReference type="InterPro" id="IPR002656">
    <property type="entry name" value="Acyl_transf_3_dom"/>
</dbReference>
<protein>
    <submittedName>
        <fullName evidence="3">Acyltransferase</fullName>
    </submittedName>
</protein>
<evidence type="ECO:0000259" key="2">
    <source>
        <dbReference type="Pfam" id="PF01757"/>
    </source>
</evidence>
<keyword evidence="4" id="KW-1185">Reference proteome</keyword>
<keyword evidence="3" id="KW-0808">Transferase</keyword>